<name>A0A2A4Z9D6_9PROT</name>
<comment type="caution">
    <text evidence="1">The sequence shown here is derived from an EMBL/GenBank/DDBJ whole genome shotgun (WGS) entry which is preliminary data.</text>
</comment>
<protein>
    <submittedName>
        <fullName evidence="1">Uncharacterized protein</fullName>
    </submittedName>
</protein>
<reference evidence="1" key="2">
    <citation type="journal article" date="2018" name="ISME J.">
        <title>A dynamic microbial community with high functional redundancy inhabits the cold, oxic subseafloor aquifer.</title>
        <authorList>
            <person name="Tully B.J."/>
            <person name="Wheat C.G."/>
            <person name="Glazer B.T."/>
            <person name="Huber J.A."/>
        </authorList>
    </citation>
    <scope>NUCLEOTIDE SEQUENCE</scope>
    <source>
        <strain evidence="1">NORP83</strain>
    </source>
</reference>
<accession>A0A2A4Z9D6</accession>
<organism evidence="1">
    <name type="scientific">OCS116 cluster bacterium</name>
    <dbReference type="NCBI Taxonomy" id="2030921"/>
    <lineage>
        <taxon>Bacteria</taxon>
        <taxon>Pseudomonadati</taxon>
        <taxon>Pseudomonadota</taxon>
        <taxon>Alphaproteobacteria</taxon>
        <taxon>OCS116 cluster</taxon>
    </lineage>
</organism>
<proteinExistence type="predicted"/>
<sequence length="247" mass="27769">MLLSQIKTLDGNSRVVVRDGTEAYIISGVSSTYELVMKSIKNGLTLAEQINRLEFEQAVDLHHLHHRHQLITPIDKPSDIHMHVSGLQEMRTMPKIAEISVVGQDGNLFTVGFCMAYILPTELISHRAAPLSLQVGEDAVLLGPEILTGDLPEAIMGTLSQVRNGQVIYKDRLSLNEIFIAYPRVKFKFETSHTADVFIQLFSPFERFQTPDTKMQDGDVFELAIDQFGLPLDNPWKPNMLQKQARA</sequence>
<reference key="1">
    <citation type="submission" date="2017-08" db="EMBL/GenBank/DDBJ databases">
        <title>A dynamic microbial community with high functional redundancy inhabits the cold, oxic subseafloor aquifer.</title>
        <authorList>
            <person name="Tully B.J."/>
            <person name="Wheat C.G."/>
            <person name="Glazer B.T."/>
            <person name="Huber J.A."/>
        </authorList>
    </citation>
    <scope>NUCLEOTIDE SEQUENCE [LARGE SCALE GENOMIC DNA]</scope>
</reference>
<gene>
    <name evidence="1" type="ORF">COB13_00415</name>
</gene>
<dbReference type="AlphaFoldDB" id="A0A2A4Z9D6"/>
<evidence type="ECO:0000313" key="1">
    <source>
        <dbReference type="EMBL" id="PCJ03734.1"/>
    </source>
</evidence>
<dbReference type="EMBL" id="NVUS01000001">
    <property type="protein sequence ID" value="PCJ03734.1"/>
    <property type="molecule type" value="Genomic_DNA"/>
</dbReference>